<dbReference type="Proteomes" id="UP001067235">
    <property type="component" value="Unassembled WGS sequence"/>
</dbReference>
<sequence length="175" mass="18620">MDSKPSRGAKLKEWIRRYLPCEIAGTIGEFGGAGLVYWTTGSLAAAAVAGTIGASIGYYAIAFGTAARCYHHADSRRRGPLRGVVAALLALRSLLVEFGPAEAVDSLAVRPFAFYVGPLLLGSTLAGWIAAKFFADIIFYLCTIVSYERFGSLIARKQTVPEEAHDGSIDSITVA</sequence>
<proteinExistence type="predicted"/>
<keyword evidence="1" id="KW-0812">Transmembrane</keyword>
<dbReference type="EMBL" id="JAPWIE010000002">
    <property type="protein sequence ID" value="MCZ4549834.1"/>
    <property type="molecule type" value="Genomic_DNA"/>
</dbReference>
<feature type="transmembrane region" description="Helical" evidence="1">
    <location>
        <begin position="44"/>
        <end position="67"/>
    </location>
</feature>
<name>A0ABT4MSN5_GORRU</name>
<dbReference type="RefSeq" id="WP_301570361.1">
    <property type="nucleotide sequence ID" value="NZ_JAPWIE010000002.1"/>
</dbReference>
<keyword evidence="1" id="KW-1133">Transmembrane helix</keyword>
<keyword evidence="3" id="KW-1185">Reference proteome</keyword>
<gene>
    <name evidence="2" type="ORF">O4213_07560</name>
</gene>
<accession>A0ABT4MSN5</accession>
<evidence type="ECO:0000313" key="2">
    <source>
        <dbReference type="EMBL" id="MCZ4549834.1"/>
    </source>
</evidence>
<evidence type="ECO:0000256" key="1">
    <source>
        <dbReference type="SAM" id="Phobius"/>
    </source>
</evidence>
<feature type="transmembrane region" description="Helical" evidence="1">
    <location>
        <begin position="79"/>
        <end position="99"/>
    </location>
</feature>
<evidence type="ECO:0000313" key="3">
    <source>
        <dbReference type="Proteomes" id="UP001067235"/>
    </source>
</evidence>
<keyword evidence="1" id="KW-0472">Membrane</keyword>
<organism evidence="2 3">
    <name type="scientific">Gordonia rubripertincta</name>
    <name type="common">Rhodococcus corallinus</name>
    <dbReference type="NCBI Taxonomy" id="36822"/>
    <lineage>
        <taxon>Bacteria</taxon>
        <taxon>Bacillati</taxon>
        <taxon>Actinomycetota</taxon>
        <taxon>Actinomycetes</taxon>
        <taxon>Mycobacteriales</taxon>
        <taxon>Gordoniaceae</taxon>
        <taxon>Gordonia</taxon>
    </lineage>
</organism>
<protein>
    <submittedName>
        <fullName evidence="2">Uncharacterized protein</fullName>
    </submittedName>
</protein>
<feature type="transmembrane region" description="Helical" evidence="1">
    <location>
        <begin position="119"/>
        <end position="147"/>
    </location>
</feature>
<comment type="caution">
    <text evidence="2">The sequence shown here is derived from an EMBL/GenBank/DDBJ whole genome shotgun (WGS) entry which is preliminary data.</text>
</comment>
<reference evidence="2" key="1">
    <citation type="submission" date="2022-12" db="EMBL/GenBank/DDBJ databases">
        <authorList>
            <person name="Krivoruchko A.V."/>
            <person name="Elkin A."/>
        </authorList>
    </citation>
    <scope>NUCLEOTIDE SEQUENCE</scope>
    <source>
        <strain evidence="2">IEGM 1388</strain>
    </source>
</reference>